<dbReference type="GO" id="GO:0006302">
    <property type="term" value="P:double-strand break repair"/>
    <property type="evidence" value="ECO:0007669"/>
    <property type="project" value="InterPro"/>
</dbReference>
<dbReference type="PANTHER" id="PTHR32114">
    <property type="entry name" value="ABC TRANSPORTER ABCH.3"/>
    <property type="match status" value="1"/>
</dbReference>
<dbReference type="InterPro" id="IPR027417">
    <property type="entry name" value="P-loop_NTPase"/>
</dbReference>
<dbReference type="Gene3D" id="3.40.50.300">
    <property type="entry name" value="P-loop containing nucleotide triphosphate hydrolases"/>
    <property type="match status" value="2"/>
</dbReference>
<protein>
    <recommendedName>
        <fullName evidence="3">Nuclease SbcCD subunit C</fullName>
    </recommendedName>
</protein>
<dbReference type="SUPFAM" id="SSF52540">
    <property type="entry name" value="P-loop containing nucleoside triphosphate hydrolases"/>
    <property type="match status" value="1"/>
</dbReference>
<dbReference type="STRING" id="1122247.GCA_000379865_03227"/>
<dbReference type="EMBL" id="AMRA01000160">
    <property type="protein sequence ID" value="EKF21064.1"/>
    <property type="molecule type" value="Genomic_DNA"/>
</dbReference>
<feature type="coiled-coil region" evidence="4">
    <location>
        <begin position="201"/>
        <end position="245"/>
    </location>
</feature>
<dbReference type="GO" id="GO:0016887">
    <property type="term" value="F:ATP hydrolysis activity"/>
    <property type="evidence" value="ECO:0007669"/>
    <property type="project" value="InterPro"/>
</dbReference>
<dbReference type="InterPro" id="IPR038729">
    <property type="entry name" value="Rad50/SbcC_AAA"/>
</dbReference>
<feature type="non-terminal residue" evidence="7">
    <location>
        <position position="834"/>
    </location>
</feature>
<feature type="transmembrane region" description="Helical" evidence="5">
    <location>
        <begin position="408"/>
        <end position="425"/>
    </location>
</feature>
<comment type="similarity">
    <text evidence="1">Belongs to the SMC family. SbcC subfamily.</text>
</comment>
<evidence type="ECO:0000313" key="8">
    <source>
        <dbReference type="Proteomes" id="UP000006265"/>
    </source>
</evidence>
<keyword evidence="5" id="KW-0472">Membrane</keyword>
<comment type="subunit">
    <text evidence="2">Heterodimer of SbcC and SbcD.</text>
</comment>
<reference evidence="7 8" key="1">
    <citation type="journal article" date="2012" name="J. Bacteriol.">
        <title>Genome sequence of Mycobacterium hassiacum DSM 44199, a rare source of heat-stable mycobacterial proteins.</title>
        <authorList>
            <person name="Tiago I."/>
            <person name="Maranha A."/>
            <person name="Mendes V."/>
            <person name="Alarico S."/>
            <person name="Moynihan P.J."/>
            <person name="Clarke A.J."/>
            <person name="Macedo-Ribeiro S."/>
            <person name="Pereira P.J."/>
            <person name="Empadinhas N."/>
        </authorList>
    </citation>
    <scope>NUCLEOTIDE SEQUENCE [LARGE SCALE GENOMIC DNA]</scope>
    <source>
        <strain evidence="8">DSM 44199 / CIP 105218 / JCM 12690 / 3849</strain>
    </source>
</reference>
<name>K5BIB3_MYCHD</name>
<dbReference type="Proteomes" id="UP000006265">
    <property type="component" value="Unassembled WGS sequence"/>
</dbReference>
<feature type="domain" description="Rad50/SbcC-type AAA" evidence="6">
    <location>
        <begin position="4"/>
        <end position="237"/>
    </location>
</feature>
<dbReference type="AlphaFoldDB" id="K5BIB3"/>
<dbReference type="eggNOG" id="COG0419">
    <property type="taxonomic scope" value="Bacteria"/>
</dbReference>
<keyword evidence="5" id="KW-0812">Transmembrane</keyword>
<comment type="caution">
    <text evidence="7">The sequence shown here is derived from an EMBL/GenBank/DDBJ whole genome shotgun (WGS) entry which is preliminary data.</text>
</comment>
<evidence type="ECO:0000259" key="6">
    <source>
        <dbReference type="Pfam" id="PF13476"/>
    </source>
</evidence>
<evidence type="ECO:0000256" key="5">
    <source>
        <dbReference type="SAM" id="Phobius"/>
    </source>
</evidence>
<evidence type="ECO:0000256" key="1">
    <source>
        <dbReference type="ARBA" id="ARBA00006930"/>
    </source>
</evidence>
<proteinExistence type="inferred from homology"/>
<dbReference type="PANTHER" id="PTHR32114:SF2">
    <property type="entry name" value="ABC TRANSPORTER ABCH.3"/>
    <property type="match status" value="1"/>
</dbReference>
<dbReference type="Pfam" id="PF13476">
    <property type="entry name" value="AAA_23"/>
    <property type="match status" value="1"/>
</dbReference>
<keyword evidence="8" id="KW-1185">Reference proteome</keyword>
<organism evidence="7 8">
    <name type="scientific">Mycolicibacterium hassiacum (strain DSM 44199 / CIP 105218 / JCM 12690 / 3849)</name>
    <name type="common">Mycobacterium hassiacum</name>
    <dbReference type="NCBI Taxonomy" id="1122247"/>
    <lineage>
        <taxon>Bacteria</taxon>
        <taxon>Bacillati</taxon>
        <taxon>Actinomycetota</taxon>
        <taxon>Actinomycetes</taxon>
        <taxon>Mycobacteriales</taxon>
        <taxon>Mycobacteriaceae</taxon>
        <taxon>Mycolicibacterium</taxon>
    </lineage>
</organism>
<evidence type="ECO:0000256" key="4">
    <source>
        <dbReference type="SAM" id="Coils"/>
    </source>
</evidence>
<gene>
    <name evidence="7" type="ORF">C731_4921</name>
</gene>
<evidence type="ECO:0000256" key="2">
    <source>
        <dbReference type="ARBA" id="ARBA00011322"/>
    </source>
</evidence>
<keyword evidence="5" id="KW-1133">Transmembrane helix</keyword>
<sequence>MTAHAFGPFRGETLEFADGMTVIVGDNESGKSSWHAAIFAALCGMRRRRGSSRAEQEFARRHRPWGDDRWLVSATLRLDDDRVIEMRQDLANRVDCHAFDITLGRDVSAEVMNDGTPDASKWLGLDRSSFLATACIKQGQILQVTEDADALQDHLQRAAATAGGAGTAAKAIARLNNFARERIGADRTNSTKPLRQAWISVETAQNALEKAKSVHDEYTNRLAQISELRQRLAEAKQAVRLHEAASARDEALELSRATSRAKEIHERLGGVEPPSALEDDDLASQVTGALATWRSCPPVSPPPQRTSEQILNEIRALPDHPEGDTEPHNRVIQAEKAAREAQIQLESHSRSAPRTEFSAPDVPATDQELFDLIQAIQLGVPDIPAGLSERVRAAEGAVTRAQQRERTSIIFIAIGATLAAIGLLLLVTVGILAGIGAVAAGTAVGVYGVLQRSGVSSTEANREFAEARAALQAAQHRAQEAHALRQHAAARCTALGVSATPEALRAVLDARTTEREYQRQRANWEKLHQELVEANTRAASMLAAALNERGHYVNASDSESLFAAVDEYRRTCRERAELAARASRKADLERELQVVLQAERKILEDQRSRDQAAEQLIVAARECGTETHDPVEAAEALQRWLDHRSERLAELDSKRDEWTELQRLLDGQSLEELEASAGRAALRAKQLAQDLDENALASIPELVADERLPELRRAAADTERRLLTQEGELQQFERHFESVSEAEEALARAQAKLDQVRELKETVELTRGFLERAQEQIHRDITPILVATLRKWLPKITHGRYSDATIDPATLQVKVRIESGQLREAHLLSHGTAE</sequence>
<evidence type="ECO:0000313" key="7">
    <source>
        <dbReference type="EMBL" id="EKF21064.1"/>
    </source>
</evidence>
<evidence type="ECO:0000256" key="3">
    <source>
        <dbReference type="ARBA" id="ARBA00013368"/>
    </source>
</evidence>
<feature type="coiled-coil region" evidence="4">
    <location>
        <begin position="715"/>
        <end position="766"/>
    </location>
</feature>
<accession>K5BIB3</accession>
<keyword evidence="4" id="KW-0175">Coiled coil</keyword>